<reference evidence="2" key="1">
    <citation type="submission" date="2025-08" db="UniProtKB">
        <authorList>
            <consortium name="RefSeq"/>
        </authorList>
    </citation>
    <scope>IDENTIFICATION</scope>
</reference>
<keyword evidence="1" id="KW-1185">Reference proteome</keyword>
<proteinExistence type="predicted"/>
<evidence type="ECO:0000313" key="2">
    <source>
        <dbReference type="RefSeq" id="XP_036362901.1"/>
    </source>
</evidence>
<protein>
    <submittedName>
        <fullName evidence="2">Uncharacterized protein LOC118765290</fullName>
    </submittedName>
</protein>
<sequence length="476" mass="54943">MVPLPSSKTPTAINSKGVLTIPPLMHTVSLTNSSENLRSFHDGVVFKPSRYLPYSARNISKKNTLEKIPERVPVSIKARNAKFLCSEKDLRSWTVRELLETCETIQENTLNKEAFSDGRMMTGLKSASNYNHFNAQESFPVQFIRNNQSELCEENLFKANSKNFDEVNNRNELSSGINSIDPTPPETLSFDYEFSNPKNNPERLRPMQTFEDFGSLSNVSVKIYQPTSDYQKFMKSKHLCEKKIPRPKHFDFTFLQIRNFKYFCKDGNFKRIAKLKVIFSRKKLVYEFQVGETADSSGSNTKHLAIIEVDFHTIVAIWGQEDKFRLQVKVPPRMHMGTRFCKKNQNSSVQNVQYDRCHTTDLTCGELYRIPFHYIQLRSMSVNKLLACLSQFSPQFELMLRCPFIETFMKMLPQQRPETSDYIPGCYGEVLSSTCQNSQNQYVEFSENMSECSHHMDSSKSSCKMCSTMVKSFDDV</sequence>
<accession>A0A7E6F554</accession>
<dbReference type="Proteomes" id="UP000515154">
    <property type="component" value="Linkage group LG11"/>
</dbReference>
<dbReference type="AlphaFoldDB" id="A0A7E6F554"/>
<dbReference type="KEGG" id="osn:118765290"/>
<organism evidence="1 2">
    <name type="scientific">Octopus sinensis</name>
    <name type="common">East Asian common octopus</name>
    <dbReference type="NCBI Taxonomy" id="2607531"/>
    <lineage>
        <taxon>Eukaryota</taxon>
        <taxon>Metazoa</taxon>
        <taxon>Spiralia</taxon>
        <taxon>Lophotrochozoa</taxon>
        <taxon>Mollusca</taxon>
        <taxon>Cephalopoda</taxon>
        <taxon>Coleoidea</taxon>
        <taxon>Octopodiformes</taxon>
        <taxon>Octopoda</taxon>
        <taxon>Incirrata</taxon>
        <taxon>Octopodidae</taxon>
        <taxon>Octopus</taxon>
    </lineage>
</organism>
<dbReference type="RefSeq" id="XP_036362901.1">
    <property type="nucleotide sequence ID" value="XM_036507008.1"/>
</dbReference>
<name>A0A7E6F554_9MOLL</name>
<gene>
    <name evidence="2" type="primary">LOC118765290</name>
</gene>
<evidence type="ECO:0000313" key="1">
    <source>
        <dbReference type="Proteomes" id="UP000515154"/>
    </source>
</evidence>